<protein>
    <submittedName>
        <fullName evidence="7">Uncharacterized protein</fullName>
    </submittedName>
</protein>
<dbReference type="InterPro" id="IPR007867">
    <property type="entry name" value="GMC_OxRtase_C"/>
</dbReference>
<sequence>MSPGNHQYDFIVVGGGSAGAVVASRLSENPNVTVLLIEGGKAFPVDQYPKEVASSSFVYGTPDIWWGIPEKNRAGQPKEAIRTKILGGGSAINACVWVRALPTDFKRWTEEYGLEGWSFEDVLPYFKKSEDDDIQVEGSIGYHGVGGPTHVHRYSPEDISSLHTSSWKAMAAAGHPEVQDFNGKFTLGVGAFPFNIKDNKRLHTGITYLNNGVRDRPNLTIISETTVDKIIFEGTTATGIITTEGVEFTTLKEVILTAGAIGTGSILIRSGIGPKEDLEKLSISVIANLPVGKNLQDHGCIYNIFSIKSDSLKIEDGMPLLTPYLWTASTTAKTGEQDLHIVPTGLADPKLFPDGSGLAFLLACVRPEARGSLKLISKDAEQAPLIDANLFGDKRDILKIIDAISLTSKIMQSGPMVDASLGRVYPPPDMMDTETLSKWISDEAMSYHHITSTAPMGRVGDARAVVDSHGRVFGIQGLRIADASCHPDVVSAAINPTTIAVAEKITHDIQGGSYRG</sequence>
<dbReference type="PANTHER" id="PTHR11552">
    <property type="entry name" value="GLUCOSE-METHANOL-CHOLINE GMC OXIDOREDUCTASE"/>
    <property type="match status" value="1"/>
</dbReference>
<dbReference type="Pfam" id="PF00732">
    <property type="entry name" value="GMC_oxred_N"/>
    <property type="match status" value="1"/>
</dbReference>
<dbReference type="PANTHER" id="PTHR11552:SF147">
    <property type="entry name" value="CHOLINE DEHYDROGENASE, MITOCHONDRIAL"/>
    <property type="match status" value="1"/>
</dbReference>
<dbReference type="Pfam" id="PF05199">
    <property type="entry name" value="GMC_oxred_C"/>
    <property type="match status" value="1"/>
</dbReference>
<organism evidence="7 8">
    <name type="scientific">Basidiobolus ranarum</name>
    <dbReference type="NCBI Taxonomy" id="34480"/>
    <lineage>
        <taxon>Eukaryota</taxon>
        <taxon>Fungi</taxon>
        <taxon>Fungi incertae sedis</taxon>
        <taxon>Zoopagomycota</taxon>
        <taxon>Entomophthoromycotina</taxon>
        <taxon>Basidiobolomycetes</taxon>
        <taxon>Basidiobolales</taxon>
        <taxon>Basidiobolaceae</taxon>
        <taxon>Basidiobolus</taxon>
    </lineage>
</organism>
<dbReference type="InterPro" id="IPR012132">
    <property type="entry name" value="GMC_OxRdtase"/>
</dbReference>
<dbReference type="InterPro" id="IPR000172">
    <property type="entry name" value="GMC_OxRdtase_N"/>
</dbReference>
<dbReference type="SUPFAM" id="SSF54373">
    <property type="entry name" value="FAD-linked reductases, C-terminal domain"/>
    <property type="match status" value="1"/>
</dbReference>
<dbReference type="SUPFAM" id="SSF51905">
    <property type="entry name" value="FAD/NAD(P)-binding domain"/>
    <property type="match status" value="1"/>
</dbReference>
<proteinExistence type="inferred from homology"/>
<keyword evidence="4" id="KW-0274">FAD</keyword>
<evidence type="ECO:0000256" key="4">
    <source>
        <dbReference type="ARBA" id="ARBA00022827"/>
    </source>
</evidence>
<name>A0ABR2W2Q2_9FUNG</name>
<dbReference type="Gene3D" id="3.30.410.40">
    <property type="match status" value="1"/>
</dbReference>
<dbReference type="InterPro" id="IPR036188">
    <property type="entry name" value="FAD/NAD-bd_sf"/>
</dbReference>
<dbReference type="EMBL" id="JASJQH010007107">
    <property type="protein sequence ID" value="KAK9718160.1"/>
    <property type="molecule type" value="Genomic_DNA"/>
</dbReference>
<comment type="cofactor">
    <cofactor evidence="1">
        <name>FAD</name>
        <dbReference type="ChEBI" id="CHEBI:57692"/>
    </cofactor>
</comment>
<feature type="domain" description="Glucose-methanol-choline oxidoreductase C-terminal" evidence="6">
    <location>
        <begin position="367"/>
        <end position="502"/>
    </location>
</feature>
<keyword evidence="8" id="KW-1185">Reference proteome</keyword>
<keyword evidence="3" id="KW-0285">Flavoprotein</keyword>
<evidence type="ECO:0000259" key="5">
    <source>
        <dbReference type="Pfam" id="PF00732"/>
    </source>
</evidence>
<accession>A0ABR2W2Q2</accession>
<evidence type="ECO:0000259" key="6">
    <source>
        <dbReference type="Pfam" id="PF05199"/>
    </source>
</evidence>
<evidence type="ECO:0000256" key="2">
    <source>
        <dbReference type="ARBA" id="ARBA00010790"/>
    </source>
</evidence>
<evidence type="ECO:0000313" key="7">
    <source>
        <dbReference type="EMBL" id="KAK9718160.1"/>
    </source>
</evidence>
<dbReference type="Gene3D" id="3.50.50.60">
    <property type="entry name" value="FAD/NAD(P)-binding domain"/>
    <property type="match status" value="1"/>
</dbReference>
<evidence type="ECO:0000256" key="3">
    <source>
        <dbReference type="ARBA" id="ARBA00022630"/>
    </source>
</evidence>
<dbReference type="Proteomes" id="UP001479436">
    <property type="component" value="Unassembled WGS sequence"/>
</dbReference>
<feature type="domain" description="Glucose-methanol-choline oxidoreductase N-terminal" evidence="5">
    <location>
        <begin position="8"/>
        <end position="298"/>
    </location>
</feature>
<gene>
    <name evidence="7" type="ORF">K7432_005703</name>
</gene>
<comment type="similarity">
    <text evidence="2">Belongs to the GMC oxidoreductase family.</text>
</comment>
<dbReference type="PIRSF" id="PIRSF000137">
    <property type="entry name" value="Alcohol_oxidase"/>
    <property type="match status" value="1"/>
</dbReference>
<evidence type="ECO:0000313" key="8">
    <source>
        <dbReference type="Proteomes" id="UP001479436"/>
    </source>
</evidence>
<evidence type="ECO:0000256" key="1">
    <source>
        <dbReference type="ARBA" id="ARBA00001974"/>
    </source>
</evidence>
<reference evidence="7 8" key="1">
    <citation type="submission" date="2023-04" db="EMBL/GenBank/DDBJ databases">
        <title>Genome of Basidiobolus ranarum AG-B5.</title>
        <authorList>
            <person name="Stajich J.E."/>
            <person name="Carter-House D."/>
            <person name="Gryganskyi A."/>
        </authorList>
    </citation>
    <scope>NUCLEOTIDE SEQUENCE [LARGE SCALE GENOMIC DNA]</scope>
    <source>
        <strain evidence="7 8">AG-B5</strain>
    </source>
</reference>
<comment type="caution">
    <text evidence="7">The sequence shown here is derived from an EMBL/GenBank/DDBJ whole genome shotgun (WGS) entry which is preliminary data.</text>
</comment>